<dbReference type="PANTHER" id="PTHR23502:SF26">
    <property type="entry name" value="MAJOR FACILITATOR SUPERFAMILY (MFS) PROFILE DOMAIN-CONTAINING PROTEIN"/>
    <property type="match status" value="1"/>
</dbReference>
<comment type="subcellular location">
    <subcellularLocation>
        <location evidence="1">Membrane</location>
        <topology evidence="1">Multi-pass membrane protein</topology>
    </subcellularLocation>
</comment>
<dbReference type="GO" id="GO:0005886">
    <property type="term" value="C:plasma membrane"/>
    <property type="evidence" value="ECO:0007669"/>
    <property type="project" value="TreeGrafter"/>
</dbReference>
<sequence length="522" mass="56833">MSLANEHKLTAMSGDKSPKASIEPPASPEQGKRPPHRILSKKQKWNIVIFVSLAGSLSPLSSNIYFPAIETISTDLGVNASLVALTITIYMVVQGIAPSIFSTLSDTCGRRLTFTICLVIYTAANLALAFTSSYPMLMVLRGLQAAGSAATISISTGVIADITSSKERGGFMGANAGMRMTGQAFGPVIGGALNSVWGFRSIFWLLFALSVVILSALLIFLPETHRGITGNGSIPLSGFSKPFIYMLKPPMASKVSGETSRSSSPRPPVPLKKKASSPLAYIFEKDIAALLVWGAVAYTAWSMVTSSTTTMLLYGFPYLTEWQLGLCFLPNGFGCICGSFSSGWLLDQSFRRAQERYRLDHNISPDVKIVSQRGFPLVRARLHYMPLFSIALVIALTLYGPSFEFNDLRRQFGPNLAAPLILQFLIAFAAMALFNINSTLLVDCFPERPASATALNNLCRCLLGAAGVSVVQPLIDAVRVMKAFFIVTGVVLLFQPLIWVEWKMGERWRREREDKLAACNEP</sequence>
<dbReference type="SUPFAM" id="SSF103473">
    <property type="entry name" value="MFS general substrate transporter"/>
    <property type="match status" value="1"/>
</dbReference>
<comment type="caution">
    <text evidence="8">The sequence shown here is derived from an EMBL/GenBank/DDBJ whole genome shotgun (WGS) entry which is preliminary data.</text>
</comment>
<evidence type="ECO:0000256" key="1">
    <source>
        <dbReference type="ARBA" id="ARBA00004141"/>
    </source>
</evidence>
<protein>
    <submittedName>
        <fullName evidence="8">MFS antiporter QDR2</fullName>
    </submittedName>
</protein>
<feature type="transmembrane region" description="Helical" evidence="6">
    <location>
        <begin position="382"/>
        <end position="400"/>
    </location>
</feature>
<dbReference type="AlphaFoldDB" id="A0AAN4PCQ2"/>
<name>A0AAN4PCQ2_ASPLE</name>
<keyword evidence="4 6" id="KW-0472">Membrane</keyword>
<dbReference type="PANTHER" id="PTHR23502">
    <property type="entry name" value="MAJOR FACILITATOR SUPERFAMILY"/>
    <property type="match status" value="1"/>
</dbReference>
<evidence type="ECO:0000313" key="8">
    <source>
        <dbReference type="EMBL" id="GAQ03716.1"/>
    </source>
</evidence>
<keyword evidence="3 6" id="KW-1133">Transmembrane helix</keyword>
<feature type="transmembrane region" description="Helical" evidence="6">
    <location>
        <begin position="45"/>
        <end position="66"/>
    </location>
</feature>
<feature type="transmembrane region" description="Helical" evidence="6">
    <location>
        <begin position="454"/>
        <end position="475"/>
    </location>
</feature>
<dbReference type="InterPro" id="IPR036259">
    <property type="entry name" value="MFS_trans_sf"/>
</dbReference>
<dbReference type="Pfam" id="PF07690">
    <property type="entry name" value="MFS_1"/>
    <property type="match status" value="1"/>
</dbReference>
<feature type="transmembrane region" description="Helical" evidence="6">
    <location>
        <begin position="202"/>
        <end position="221"/>
    </location>
</feature>
<dbReference type="Gene3D" id="1.20.1250.20">
    <property type="entry name" value="MFS general substrate transporter like domains"/>
    <property type="match status" value="1"/>
</dbReference>
<evidence type="ECO:0000256" key="5">
    <source>
        <dbReference type="SAM" id="MobiDB-lite"/>
    </source>
</evidence>
<accession>A0AAN4PCQ2</accession>
<proteinExistence type="predicted"/>
<keyword evidence="2 6" id="KW-0812">Transmembrane</keyword>
<feature type="transmembrane region" description="Helical" evidence="6">
    <location>
        <begin position="420"/>
        <end position="442"/>
    </location>
</feature>
<dbReference type="EMBL" id="BCLY01000001">
    <property type="protein sequence ID" value="GAQ03716.1"/>
    <property type="molecule type" value="Genomic_DNA"/>
</dbReference>
<feature type="transmembrane region" description="Helical" evidence="6">
    <location>
        <begin position="481"/>
        <end position="502"/>
    </location>
</feature>
<feature type="transmembrane region" description="Helical" evidence="6">
    <location>
        <begin position="290"/>
        <end position="316"/>
    </location>
</feature>
<evidence type="ECO:0000259" key="7">
    <source>
        <dbReference type="PROSITE" id="PS50850"/>
    </source>
</evidence>
<dbReference type="InterPro" id="IPR011701">
    <property type="entry name" value="MFS"/>
</dbReference>
<feature type="transmembrane region" description="Helical" evidence="6">
    <location>
        <begin position="112"/>
        <end position="131"/>
    </location>
</feature>
<organism evidence="8 9">
    <name type="scientific">Aspergillus lentulus</name>
    <dbReference type="NCBI Taxonomy" id="293939"/>
    <lineage>
        <taxon>Eukaryota</taxon>
        <taxon>Fungi</taxon>
        <taxon>Dikarya</taxon>
        <taxon>Ascomycota</taxon>
        <taxon>Pezizomycotina</taxon>
        <taxon>Eurotiomycetes</taxon>
        <taxon>Eurotiomycetidae</taxon>
        <taxon>Eurotiales</taxon>
        <taxon>Aspergillaceae</taxon>
        <taxon>Aspergillus</taxon>
        <taxon>Aspergillus subgen. Fumigati</taxon>
    </lineage>
</organism>
<evidence type="ECO:0000256" key="2">
    <source>
        <dbReference type="ARBA" id="ARBA00022692"/>
    </source>
</evidence>
<dbReference type="GO" id="GO:0022857">
    <property type="term" value="F:transmembrane transporter activity"/>
    <property type="evidence" value="ECO:0007669"/>
    <property type="project" value="InterPro"/>
</dbReference>
<gene>
    <name evidence="8" type="ORF">ALT_1037</name>
</gene>
<dbReference type="PROSITE" id="PS50850">
    <property type="entry name" value="MFS"/>
    <property type="match status" value="1"/>
</dbReference>
<reference evidence="8 9" key="1">
    <citation type="submission" date="2015-11" db="EMBL/GenBank/DDBJ databases">
        <title>Aspergillus lentulus strain IFM 54703T.</title>
        <authorList>
            <person name="Kusuya Y."/>
            <person name="Sakai K."/>
            <person name="Kamei K."/>
            <person name="Takahashi H."/>
            <person name="Yaguchi T."/>
        </authorList>
    </citation>
    <scope>NUCLEOTIDE SEQUENCE [LARGE SCALE GENOMIC DNA]</scope>
    <source>
        <strain evidence="8 9">IFM 54703</strain>
    </source>
</reference>
<feature type="transmembrane region" description="Helical" evidence="6">
    <location>
        <begin position="78"/>
        <end position="100"/>
    </location>
</feature>
<evidence type="ECO:0000256" key="6">
    <source>
        <dbReference type="SAM" id="Phobius"/>
    </source>
</evidence>
<feature type="domain" description="Major facilitator superfamily (MFS) profile" evidence="7">
    <location>
        <begin position="47"/>
        <end position="506"/>
    </location>
</feature>
<feature type="region of interest" description="Disordered" evidence="5">
    <location>
        <begin position="1"/>
        <end position="35"/>
    </location>
</feature>
<evidence type="ECO:0000313" key="9">
    <source>
        <dbReference type="Proteomes" id="UP000051487"/>
    </source>
</evidence>
<evidence type="ECO:0000256" key="4">
    <source>
        <dbReference type="ARBA" id="ARBA00023136"/>
    </source>
</evidence>
<dbReference type="Proteomes" id="UP000051487">
    <property type="component" value="Unassembled WGS sequence"/>
</dbReference>
<feature type="transmembrane region" description="Helical" evidence="6">
    <location>
        <begin position="322"/>
        <end position="346"/>
    </location>
</feature>
<dbReference type="InterPro" id="IPR020846">
    <property type="entry name" value="MFS_dom"/>
</dbReference>
<evidence type="ECO:0000256" key="3">
    <source>
        <dbReference type="ARBA" id="ARBA00022989"/>
    </source>
</evidence>